<dbReference type="SMART" id="SM00849">
    <property type="entry name" value="Lactamase_B"/>
    <property type="match status" value="1"/>
</dbReference>
<feature type="region of interest" description="Disordered" evidence="6">
    <location>
        <begin position="225"/>
        <end position="245"/>
    </location>
</feature>
<reference evidence="8" key="1">
    <citation type="journal article" date="2023" name="Mol. Phylogenet. Evol.">
        <title>Genome-scale phylogeny and comparative genomics of the fungal order Sordariales.</title>
        <authorList>
            <person name="Hensen N."/>
            <person name="Bonometti L."/>
            <person name="Westerberg I."/>
            <person name="Brannstrom I.O."/>
            <person name="Guillou S."/>
            <person name="Cros-Aarteil S."/>
            <person name="Calhoun S."/>
            <person name="Haridas S."/>
            <person name="Kuo A."/>
            <person name="Mondo S."/>
            <person name="Pangilinan J."/>
            <person name="Riley R."/>
            <person name="LaButti K."/>
            <person name="Andreopoulos B."/>
            <person name="Lipzen A."/>
            <person name="Chen C."/>
            <person name="Yan M."/>
            <person name="Daum C."/>
            <person name="Ng V."/>
            <person name="Clum A."/>
            <person name="Steindorff A."/>
            <person name="Ohm R.A."/>
            <person name="Martin F."/>
            <person name="Silar P."/>
            <person name="Natvig D.O."/>
            <person name="Lalanne C."/>
            <person name="Gautier V."/>
            <person name="Ament-Velasquez S.L."/>
            <person name="Kruys A."/>
            <person name="Hutchinson M.I."/>
            <person name="Powell A.J."/>
            <person name="Barry K."/>
            <person name="Miller A.N."/>
            <person name="Grigoriev I.V."/>
            <person name="Debuchy R."/>
            <person name="Gladieux P."/>
            <person name="Hiltunen Thoren M."/>
            <person name="Johannesson H."/>
        </authorList>
    </citation>
    <scope>NUCLEOTIDE SEQUENCE</scope>
    <source>
        <strain evidence="8">CBS 123565</strain>
    </source>
</reference>
<keyword evidence="4" id="KW-0378">Hydrolase</keyword>
<proteinExistence type="inferred from homology"/>
<dbReference type="Gene3D" id="3.60.15.10">
    <property type="entry name" value="Ribonuclease Z/Hydroxyacylglutathione hydrolase-like"/>
    <property type="match status" value="1"/>
</dbReference>
<feature type="region of interest" description="Disordered" evidence="6">
    <location>
        <begin position="294"/>
        <end position="317"/>
    </location>
</feature>
<evidence type="ECO:0000259" key="7">
    <source>
        <dbReference type="SMART" id="SM00849"/>
    </source>
</evidence>
<evidence type="ECO:0000256" key="2">
    <source>
        <dbReference type="ARBA" id="ARBA00006759"/>
    </source>
</evidence>
<sequence length="317" mass="33675">MATQLTALPQVERLSPACIRILGGNPGKFTLQGTNTYLVGTGPRRLLIDTGQGMPAWIAALKQVLADEHAAIASTIITHWHHDHTGGIPDLLAAWPATPIYKNQPEPGQLPLANHQTLAVAGASLTAVHTPGHTADHAVLVFAEEDAVFTGDNVLGHGTAVFEDLAAYLASLATMRPLFRGRGRAYPGHGPVVADGPARIAEYLAHRQQREEQVLQALRGFSARDVGGSPDENTGGEAVEEEVGGRRHGGVWTVMELVRSIYWDVPEALHPAAAGGVVQILQKLRREGRAALWAEGDGDGDGEERWSLAGLSGRSAL</sequence>
<dbReference type="CDD" id="cd07722">
    <property type="entry name" value="LACTB2-like_MBL-fold"/>
    <property type="match status" value="1"/>
</dbReference>
<keyword evidence="5" id="KW-0862">Zinc</keyword>
<accession>A0AAN6UNS7</accession>
<evidence type="ECO:0000313" key="8">
    <source>
        <dbReference type="EMBL" id="KAK4136169.1"/>
    </source>
</evidence>
<comment type="cofactor">
    <cofactor evidence="1">
        <name>Zn(2+)</name>
        <dbReference type="ChEBI" id="CHEBI:29105"/>
    </cofactor>
</comment>
<evidence type="ECO:0000256" key="5">
    <source>
        <dbReference type="ARBA" id="ARBA00022833"/>
    </source>
</evidence>
<dbReference type="InterPro" id="IPR001279">
    <property type="entry name" value="Metallo-B-lactamas"/>
</dbReference>
<dbReference type="InterPro" id="IPR036388">
    <property type="entry name" value="WH-like_DNA-bd_sf"/>
</dbReference>
<name>A0AAN6UNS7_9PEZI</name>
<dbReference type="PANTHER" id="PTHR23131">
    <property type="entry name" value="ENDORIBONUCLEASE LACTB2"/>
    <property type="match status" value="1"/>
</dbReference>
<comment type="caution">
    <text evidence="8">The sequence shown here is derived from an EMBL/GenBank/DDBJ whole genome shotgun (WGS) entry which is preliminary data.</text>
</comment>
<gene>
    <name evidence="8" type="ORF">BT67DRAFT_375396</name>
</gene>
<evidence type="ECO:0000256" key="4">
    <source>
        <dbReference type="ARBA" id="ARBA00022801"/>
    </source>
</evidence>
<evidence type="ECO:0000256" key="1">
    <source>
        <dbReference type="ARBA" id="ARBA00001947"/>
    </source>
</evidence>
<dbReference type="InterPro" id="IPR047921">
    <property type="entry name" value="LACTB2-like_MBL-fold"/>
</dbReference>
<dbReference type="AlphaFoldDB" id="A0AAN6UNS7"/>
<organism evidence="8 9">
    <name type="scientific">Trichocladium antarcticum</name>
    <dbReference type="NCBI Taxonomy" id="1450529"/>
    <lineage>
        <taxon>Eukaryota</taxon>
        <taxon>Fungi</taxon>
        <taxon>Dikarya</taxon>
        <taxon>Ascomycota</taxon>
        <taxon>Pezizomycotina</taxon>
        <taxon>Sordariomycetes</taxon>
        <taxon>Sordariomycetidae</taxon>
        <taxon>Sordariales</taxon>
        <taxon>Chaetomiaceae</taxon>
        <taxon>Trichocladium</taxon>
    </lineage>
</organism>
<dbReference type="EMBL" id="MU853404">
    <property type="protein sequence ID" value="KAK4136169.1"/>
    <property type="molecule type" value="Genomic_DNA"/>
</dbReference>
<dbReference type="Gene3D" id="1.10.10.10">
    <property type="entry name" value="Winged helix-like DNA-binding domain superfamily/Winged helix DNA-binding domain"/>
    <property type="match status" value="1"/>
</dbReference>
<protein>
    <submittedName>
        <fullName evidence="8">Metallo-beta-lactamase domain-containing protein</fullName>
    </submittedName>
</protein>
<dbReference type="Pfam" id="PF00753">
    <property type="entry name" value="Lactamase_B"/>
    <property type="match status" value="1"/>
</dbReference>
<evidence type="ECO:0000256" key="3">
    <source>
        <dbReference type="ARBA" id="ARBA00022723"/>
    </source>
</evidence>
<feature type="domain" description="Metallo-beta-lactamase" evidence="7">
    <location>
        <begin position="33"/>
        <end position="189"/>
    </location>
</feature>
<keyword evidence="9" id="KW-1185">Reference proteome</keyword>
<evidence type="ECO:0000256" key="6">
    <source>
        <dbReference type="SAM" id="MobiDB-lite"/>
    </source>
</evidence>
<dbReference type="InterPro" id="IPR050662">
    <property type="entry name" value="Sec-metab_biosynth-thioest"/>
</dbReference>
<dbReference type="PANTHER" id="PTHR23131:SF0">
    <property type="entry name" value="ENDORIBONUCLEASE LACTB2"/>
    <property type="match status" value="1"/>
</dbReference>
<comment type="similarity">
    <text evidence="2">Belongs to the metallo-beta-lactamase superfamily. Glyoxalase II family.</text>
</comment>
<dbReference type="Pfam" id="PF17778">
    <property type="entry name" value="WHD_BLACT"/>
    <property type="match status" value="1"/>
</dbReference>
<dbReference type="SUPFAM" id="SSF56281">
    <property type="entry name" value="Metallo-hydrolase/oxidoreductase"/>
    <property type="match status" value="1"/>
</dbReference>
<keyword evidence="3" id="KW-0479">Metal-binding</keyword>
<reference evidence="8" key="2">
    <citation type="submission" date="2023-05" db="EMBL/GenBank/DDBJ databases">
        <authorList>
            <consortium name="Lawrence Berkeley National Laboratory"/>
            <person name="Steindorff A."/>
            <person name="Hensen N."/>
            <person name="Bonometti L."/>
            <person name="Westerberg I."/>
            <person name="Brannstrom I.O."/>
            <person name="Guillou S."/>
            <person name="Cros-Aarteil S."/>
            <person name="Calhoun S."/>
            <person name="Haridas S."/>
            <person name="Kuo A."/>
            <person name="Mondo S."/>
            <person name="Pangilinan J."/>
            <person name="Riley R."/>
            <person name="Labutti K."/>
            <person name="Andreopoulos B."/>
            <person name="Lipzen A."/>
            <person name="Chen C."/>
            <person name="Yanf M."/>
            <person name="Daum C."/>
            <person name="Ng V."/>
            <person name="Clum A."/>
            <person name="Ohm R."/>
            <person name="Martin F."/>
            <person name="Silar P."/>
            <person name="Natvig D."/>
            <person name="Lalanne C."/>
            <person name="Gautier V."/>
            <person name="Ament-Velasquez S.L."/>
            <person name="Kruys A."/>
            <person name="Hutchinson M.I."/>
            <person name="Powell A.J."/>
            <person name="Barry K."/>
            <person name="Miller A.N."/>
            <person name="Grigoriev I.V."/>
            <person name="Debuchy R."/>
            <person name="Gladieux P."/>
            <person name="Thoren M.H."/>
            <person name="Johannesson H."/>
        </authorList>
    </citation>
    <scope>NUCLEOTIDE SEQUENCE</scope>
    <source>
        <strain evidence="8">CBS 123565</strain>
    </source>
</reference>
<dbReference type="GO" id="GO:0046872">
    <property type="term" value="F:metal ion binding"/>
    <property type="evidence" value="ECO:0007669"/>
    <property type="project" value="UniProtKB-KW"/>
</dbReference>
<dbReference type="FunFam" id="3.60.15.10:FF:000041">
    <property type="entry name" value="Metallo-beta-lactamase domain protein"/>
    <property type="match status" value="1"/>
</dbReference>
<dbReference type="InterPro" id="IPR041516">
    <property type="entry name" value="LACTB2_WH"/>
</dbReference>
<dbReference type="InterPro" id="IPR036866">
    <property type="entry name" value="RibonucZ/Hydroxyglut_hydro"/>
</dbReference>
<evidence type="ECO:0000313" key="9">
    <source>
        <dbReference type="Proteomes" id="UP001304895"/>
    </source>
</evidence>
<dbReference type="GO" id="GO:0044550">
    <property type="term" value="P:secondary metabolite biosynthetic process"/>
    <property type="evidence" value="ECO:0007669"/>
    <property type="project" value="TreeGrafter"/>
</dbReference>
<dbReference type="GO" id="GO:0016787">
    <property type="term" value="F:hydrolase activity"/>
    <property type="evidence" value="ECO:0007669"/>
    <property type="project" value="UniProtKB-KW"/>
</dbReference>
<dbReference type="Proteomes" id="UP001304895">
    <property type="component" value="Unassembled WGS sequence"/>
</dbReference>